<dbReference type="Pfam" id="PF13302">
    <property type="entry name" value="Acetyltransf_3"/>
    <property type="match status" value="1"/>
</dbReference>
<gene>
    <name evidence="2" type="ORF">MOO44_05260</name>
</gene>
<accession>A0A976RRC1</accession>
<dbReference type="KEGG" id="lbe:MOO44_05260"/>
<reference evidence="2" key="1">
    <citation type="journal article" date="2022" name="Int. J. Syst. Evol. Microbiol.">
        <title>Apilactobacillus apisilvae sp. nov., Nicolia spurrieriana gen. nov. sp. nov., Bombilactobacillus folatiphilus sp. nov. and Bombilactobacillus thymidiniphilus sp. nov., four new lactic acid bacterial isolates from stingless bees Tetragonula carbonaria and Austroplebeia australis.</title>
        <authorList>
            <person name="Oliphant S.A."/>
            <person name="Watson-Haigh N.S."/>
            <person name="Sumby K.M."/>
            <person name="Gardner J."/>
            <person name="Groom S."/>
            <person name="Jiranek V."/>
        </authorList>
    </citation>
    <scope>NUCLEOTIDE SEQUENCE</scope>
    <source>
        <strain evidence="2">SGEP1_A5</strain>
    </source>
</reference>
<dbReference type="EMBL" id="CP093361">
    <property type="protein sequence ID" value="UQS86335.1"/>
    <property type="molecule type" value="Genomic_DNA"/>
</dbReference>
<sequence>MSLITVRPLLASDDHAFWHVVRSKAVASAAGFSPAIKLADAQAMLNAELTSGHGYAVAFDRQVVGFIFLYPQVSATMQPDHCNLEIGFLMHPDFQNRGIMGSALQILLGRLSRNGRVKTLLANVQIANGASQKILLNNHFQQVGRFVNLNGESIEQFQISL</sequence>
<evidence type="ECO:0000313" key="2">
    <source>
        <dbReference type="EMBL" id="UQS86335.1"/>
    </source>
</evidence>
<dbReference type="InterPro" id="IPR016181">
    <property type="entry name" value="Acyl_CoA_acyltransferase"/>
</dbReference>
<dbReference type="PANTHER" id="PTHR43792">
    <property type="entry name" value="GNAT FAMILY, PUTATIVE (AFU_ORTHOLOGUE AFUA_3G00765)-RELATED-RELATED"/>
    <property type="match status" value="1"/>
</dbReference>
<feature type="domain" description="N-acetyltransferase" evidence="1">
    <location>
        <begin position="5"/>
        <end position="141"/>
    </location>
</feature>
<dbReference type="SUPFAM" id="SSF55729">
    <property type="entry name" value="Acyl-CoA N-acyltransferases (Nat)"/>
    <property type="match status" value="1"/>
</dbReference>
<organism evidence="2 3">
    <name type="scientific">Nicoliella spurrieriana</name>
    <dbReference type="NCBI Taxonomy" id="2925830"/>
    <lineage>
        <taxon>Bacteria</taxon>
        <taxon>Bacillati</taxon>
        <taxon>Bacillota</taxon>
        <taxon>Bacilli</taxon>
        <taxon>Lactobacillales</taxon>
        <taxon>Lactobacillaceae</taxon>
        <taxon>Nicoliella</taxon>
    </lineage>
</organism>
<dbReference type="GO" id="GO:0016747">
    <property type="term" value="F:acyltransferase activity, transferring groups other than amino-acyl groups"/>
    <property type="evidence" value="ECO:0007669"/>
    <property type="project" value="InterPro"/>
</dbReference>
<dbReference type="AlphaFoldDB" id="A0A976RRC1"/>
<dbReference type="InterPro" id="IPR000182">
    <property type="entry name" value="GNAT_dom"/>
</dbReference>
<proteinExistence type="predicted"/>
<dbReference type="CDD" id="cd04301">
    <property type="entry name" value="NAT_SF"/>
    <property type="match status" value="1"/>
</dbReference>
<dbReference type="RefSeq" id="WP_260116144.1">
    <property type="nucleotide sequence ID" value="NZ_CP093361.1"/>
</dbReference>
<dbReference type="Proteomes" id="UP000831181">
    <property type="component" value="Chromosome"/>
</dbReference>
<evidence type="ECO:0000259" key="1">
    <source>
        <dbReference type="Pfam" id="PF13302"/>
    </source>
</evidence>
<keyword evidence="3" id="KW-1185">Reference proteome</keyword>
<dbReference type="Gene3D" id="3.40.630.30">
    <property type="match status" value="1"/>
</dbReference>
<dbReference type="InterPro" id="IPR051531">
    <property type="entry name" value="N-acetyltransferase"/>
</dbReference>
<evidence type="ECO:0000313" key="3">
    <source>
        <dbReference type="Proteomes" id="UP000831181"/>
    </source>
</evidence>
<protein>
    <submittedName>
        <fullName evidence="2">GNAT family N-acetyltransferase</fullName>
    </submittedName>
</protein>
<name>A0A976RRC1_9LACO</name>